<dbReference type="EMBL" id="CM023476">
    <property type="protein sequence ID" value="KAH7942442.1"/>
    <property type="molecule type" value="Genomic_DNA"/>
</dbReference>
<keyword evidence="2" id="KW-1185">Reference proteome</keyword>
<evidence type="ECO:0000313" key="1">
    <source>
        <dbReference type="EMBL" id="KAH7942442.1"/>
    </source>
</evidence>
<organism evidence="1 2">
    <name type="scientific">Dermacentor silvarum</name>
    <name type="common">Tick</name>
    <dbReference type="NCBI Taxonomy" id="543639"/>
    <lineage>
        <taxon>Eukaryota</taxon>
        <taxon>Metazoa</taxon>
        <taxon>Ecdysozoa</taxon>
        <taxon>Arthropoda</taxon>
        <taxon>Chelicerata</taxon>
        <taxon>Arachnida</taxon>
        <taxon>Acari</taxon>
        <taxon>Parasitiformes</taxon>
        <taxon>Ixodida</taxon>
        <taxon>Ixodoidea</taxon>
        <taxon>Ixodidae</taxon>
        <taxon>Rhipicephalinae</taxon>
        <taxon>Dermacentor</taxon>
    </lineage>
</organism>
<name>A0ACB8CIE1_DERSI</name>
<evidence type="ECO:0000313" key="2">
    <source>
        <dbReference type="Proteomes" id="UP000821865"/>
    </source>
</evidence>
<accession>A0ACB8CIE1</accession>
<proteinExistence type="predicted"/>
<comment type="caution">
    <text evidence="1">The sequence shown here is derived from an EMBL/GenBank/DDBJ whole genome shotgun (WGS) entry which is preliminary data.</text>
</comment>
<reference evidence="1" key="1">
    <citation type="submission" date="2020-05" db="EMBL/GenBank/DDBJ databases">
        <title>Large-scale comparative analyses of tick genomes elucidate their genetic diversity and vector capacities.</title>
        <authorList>
            <person name="Jia N."/>
            <person name="Wang J."/>
            <person name="Shi W."/>
            <person name="Du L."/>
            <person name="Sun Y."/>
            <person name="Zhan W."/>
            <person name="Jiang J."/>
            <person name="Wang Q."/>
            <person name="Zhang B."/>
            <person name="Ji P."/>
            <person name="Sakyi L.B."/>
            <person name="Cui X."/>
            <person name="Yuan T."/>
            <person name="Jiang B."/>
            <person name="Yang W."/>
            <person name="Lam T.T.-Y."/>
            <person name="Chang Q."/>
            <person name="Ding S."/>
            <person name="Wang X."/>
            <person name="Zhu J."/>
            <person name="Ruan X."/>
            <person name="Zhao L."/>
            <person name="Wei J."/>
            <person name="Que T."/>
            <person name="Du C."/>
            <person name="Cheng J."/>
            <person name="Dai P."/>
            <person name="Han X."/>
            <person name="Huang E."/>
            <person name="Gao Y."/>
            <person name="Liu J."/>
            <person name="Shao H."/>
            <person name="Ye R."/>
            <person name="Li L."/>
            <person name="Wei W."/>
            <person name="Wang X."/>
            <person name="Wang C."/>
            <person name="Yang T."/>
            <person name="Huo Q."/>
            <person name="Li W."/>
            <person name="Guo W."/>
            <person name="Chen H."/>
            <person name="Zhou L."/>
            <person name="Ni X."/>
            <person name="Tian J."/>
            <person name="Zhou Y."/>
            <person name="Sheng Y."/>
            <person name="Liu T."/>
            <person name="Pan Y."/>
            <person name="Xia L."/>
            <person name="Li J."/>
            <person name="Zhao F."/>
            <person name="Cao W."/>
        </authorList>
    </citation>
    <scope>NUCLEOTIDE SEQUENCE</scope>
    <source>
        <strain evidence="1">Dsil-2018</strain>
    </source>
</reference>
<sequence>MSVWDIEVEEASSESANGPWYLLEKDTDGASSEDADSARLIQDSEDYSKDEEKLDYFKNLGDEERRRCRGVESFQRSPPPGDKGSGRRHSLLELADDVAPDLFRCAFDAGYVYLLTLLVERTPSEHSALHQMLSGVEIPVVMLSRAHLYVATARIVSWSVAKLRAIKDGLATGSAHVVLLAQGVKGLFARLSMTAWLSTYEGCNKYLVCRPHSQDPMSCPLPAWCRVSRNSTTSDVHGIDAFVYEMLAMSDQGQLVQMIKEMRGESLEYFVRLYAFATCAWAFSLGRCDVGGRQDANDDVRRQATREPRLHAGGSASELGVGVPSGYGAARERWSLPGGTNERGRAAWESAKSGVRNLEAQVMATSDHRQTEDQPRSDEDWVFLQYDGDGVEERVGDAKSEKANLWSAAERSKSPQATEKRTELHTSASNEGSFRSASSDVFRGSLPEIPGMYLFPGFCEPSRDDVNPVRVLRTSVKRFTRVVLGAAVFSGAARFLFWSAAKASEVKRPEMLYLLLVLALMSLVTLLANFVTWYSELRAAETDLNCLSDWNIRHLSRYQGFMEILRVLTYIGIMLLAISMQFIYNDVEATWRTLLLHFRDL</sequence>
<dbReference type="Proteomes" id="UP000821865">
    <property type="component" value="Chromosome 7"/>
</dbReference>
<protein>
    <submittedName>
        <fullName evidence="1">Uncharacterized protein</fullName>
    </submittedName>
</protein>
<gene>
    <name evidence="1" type="ORF">HPB49_024094</name>
</gene>